<name>A0A5A7MQS6_9PROT</name>
<dbReference type="CDD" id="cd03024">
    <property type="entry name" value="DsbA_FrnE"/>
    <property type="match status" value="1"/>
</dbReference>
<dbReference type="Pfam" id="PF01323">
    <property type="entry name" value="DSBA"/>
    <property type="match status" value="1"/>
</dbReference>
<dbReference type="Proteomes" id="UP000322084">
    <property type="component" value="Unassembled WGS sequence"/>
</dbReference>
<comment type="caution">
    <text evidence="2">The sequence shown here is derived from an EMBL/GenBank/DDBJ whole genome shotgun (WGS) entry which is preliminary data.</text>
</comment>
<dbReference type="InterPro" id="IPR001853">
    <property type="entry name" value="DSBA-like_thioredoxin_dom"/>
</dbReference>
<dbReference type="AlphaFoldDB" id="A0A5A7MQS6"/>
<dbReference type="SUPFAM" id="SSF52833">
    <property type="entry name" value="Thioredoxin-like"/>
    <property type="match status" value="1"/>
</dbReference>
<evidence type="ECO:0000259" key="1">
    <source>
        <dbReference type="Pfam" id="PF01323"/>
    </source>
</evidence>
<dbReference type="GO" id="GO:0016491">
    <property type="term" value="F:oxidoreductase activity"/>
    <property type="evidence" value="ECO:0007669"/>
    <property type="project" value="InterPro"/>
</dbReference>
<protein>
    <submittedName>
        <fullName evidence="2">DSBA oxidoreductase</fullName>
    </submittedName>
</protein>
<organism evidence="2 3">
    <name type="scientific">Iodidimonas gelatinilytica</name>
    <dbReference type="NCBI Taxonomy" id="1236966"/>
    <lineage>
        <taxon>Bacteria</taxon>
        <taxon>Pseudomonadati</taxon>
        <taxon>Pseudomonadota</taxon>
        <taxon>Alphaproteobacteria</taxon>
        <taxon>Iodidimonadales</taxon>
        <taxon>Iodidimonadaceae</taxon>
        <taxon>Iodidimonas</taxon>
    </lineage>
</organism>
<evidence type="ECO:0000313" key="2">
    <source>
        <dbReference type="EMBL" id="GEQ98267.1"/>
    </source>
</evidence>
<reference evidence="2 3" key="1">
    <citation type="submission" date="2019-09" db="EMBL/GenBank/DDBJ databases">
        <title>NBRP : Genome information of microbial organism related human and environment.</title>
        <authorList>
            <person name="Hattori M."/>
            <person name="Oshima K."/>
            <person name="Inaba H."/>
            <person name="Suda W."/>
            <person name="Sakamoto M."/>
            <person name="Iino T."/>
            <person name="Kitahara M."/>
            <person name="Oshida Y."/>
            <person name="Iida T."/>
            <person name="Kudo T."/>
            <person name="Itoh T."/>
            <person name="Ohkuma M."/>
        </authorList>
    </citation>
    <scope>NUCLEOTIDE SEQUENCE [LARGE SCALE GENOMIC DNA]</scope>
    <source>
        <strain evidence="2 3">Hi-2</strain>
    </source>
</reference>
<dbReference type="RefSeq" id="WP_150000596.1">
    <property type="nucleotide sequence ID" value="NZ_BKCL01000005.1"/>
</dbReference>
<evidence type="ECO:0000313" key="3">
    <source>
        <dbReference type="Proteomes" id="UP000322084"/>
    </source>
</evidence>
<gene>
    <name evidence="2" type="ORF">JCM17844_19040</name>
</gene>
<dbReference type="InterPro" id="IPR036249">
    <property type="entry name" value="Thioredoxin-like_sf"/>
</dbReference>
<dbReference type="PANTHER" id="PTHR13887">
    <property type="entry name" value="GLUTATHIONE S-TRANSFERASE KAPPA"/>
    <property type="match status" value="1"/>
</dbReference>
<feature type="domain" description="DSBA-like thioredoxin" evidence="1">
    <location>
        <begin position="7"/>
        <end position="205"/>
    </location>
</feature>
<sequence>MADSIKIDIISDTVCPWCLIGKRRLEQALAQRPDLVANIHWRPYQLHPELPLGGADKAELLASKFGSAERAREIFDHIAAEGAKEGIAFAFDRITRAPNTLDSHRLIHWSASAGGQNDVVEALFRAYFMDGEDISNRDLLTSIAEKCGMEGGVVRDLLDTDRDRQVVMSQIDSVRKMGITGVPTFIFDGRLAVNGAHPASALLEVIDKVKQAA</sequence>
<accession>A0A5A7MQS6</accession>
<dbReference type="Gene3D" id="3.40.30.10">
    <property type="entry name" value="Glutaredoxin"/>
    <property type="match status" value="1"/>
</dbReference>
<dbReference type="EMBL" id="BKCL01000005">
    <property type="protein sequence ID" value="GEQ98267.1"/>
    <property type="molecule type" value="Genomic_DNA"/>
</dbReference>
<dbReference type="PANTHER" id="PTHR13887:SF41">
    <property type="entry name" value="THIOREDOXIN SUPERFAMILY PROTEIN"/>
    <property type="match status" value="1"/>
</dbReference>
<proteinExistence type="predicted"/>